<proteinExistence type="predicted"/>
<dbReference type="InterPro" id="IPR033443">
    <property type="entry name" value="PROP1-like_PPR_dom"/>
</dbReference>
<feature type="repeat" description="PPR" evidence="2">
    <location>
        <begin position="599"/>
        <end position="633"/>
    </location>
</feature>
<dbReference type="Proteomes" id="UP001141552">
    <property type="component" value="Unassembled WGS sequence"/>
</dbReference>
<dbReference type="SUPFAM" id="SSF81901">
    <property type="entry name" value="HCP-like"/>
    <property type="match status" value="1"/>
</dbReference>
<dbReference type="EMBL" id="JAKUCV010006754">
    <property type="protein sequence ID" value="KAJ4826044.1"/>
    <property type="molecule type" value="Genomic_DNA"/>
</dbReference>
<dbReference type="NCBIfam" id="TIGR00756">
    <property type="entry name" value="PPR"/>
    <property type="match status" value="5"/>
</dbReference>
<sequence>MNLKRLVNRQTINCLSRFNGRLLSQCPDNFCRDFSSIATLNHHSDCSPSCHGYTMLQDSKCARPASVFRRYVHSSQQTRMSQLSVGLNTSFEDSEEEDGPMDEFLSRFVWIMRGKLTEVYPDYDKQSIDGMLLIIVTKVVEEMEKGGLEQVHSAAVASNSVEFSLDLWTTVWEVSNSVLVDMENERKKEKMKRFLQHEDVAEMCRFAGEIGISGDLLRELRFKWARDKMEETDYRESLDSLREEVKAFEKEEAEGKRPQAVPEGAVMSEEKQKVVSLPKRHGKIKYKIYGLDLSDPKWSVVADKISETGELMWPEDPKPISGKCKLVTEKILSLKEDDDPSPLLAEWAELLQPARVDWISLLNQLKERSSHFHLKVAEQLLTEKSFQANMRDYALIVDAYAKENRIEEAERIITKMTENGFQPDILTTTVLVHMYSKAGNIDGAKEAFERLKSYGFQPDVKVYDSMIMAYVNAHQPRAGESLMREMEARDIKPTEEIYMALLRSFAEFGDVGGASRIATTMQFAGIEPSSESCSLLIEAYGKADNPDQAMSHFDYMLKAGLRPDDRCTANMIAAYEKKNLLDKALELLLRLEKIGYETGPATYTVLLKWFCKLQLFDEAEQLLEKIAEQGETSSLDFQVSRCVLYASSGVEKEALQALGVLETKKEQLKPEDFESIINALISGGFLQDAKRIQGIMESQGFAISNRLQMTFLASGSRALGGRTSFNKLRL</sequence>
<dbReference type="Pfam" id="PF17177">
    <property type="entry name" value="PPR_long"/>
    <property type="match status" value="1"/>
</dbReference>
<dbReference type="Pfam" id="PF01535">
    <property type="entry name" value="PPR"/>
    <property type="match status" value="3"/>
</dbReference>
<keyword evidence="1" id="KW-0677">Repeat</keyword>
<keyword evidence="5" id="KW-1185">Reference proteome</keyword>
<dbReference type="AlphaFoldDB" id="A0A9Q0F8H6"/>
<evidence type="ECO:0000256" key="2">
    <source>
        <dbReference type="PROSITE-ProRule" id="PRU00708"/>
    </source>
</evidence>
<reference evidence="4" key="1">
    <citation type="submission" date="2022-02" db="EMBL/GenBank/DDBJ databases">
        <authorList>
            <person name="Henning P.M."/>
            <person name="McCubbin A.G."/>
            <person name="Shore J.S."/>
        </authorList>
    </citation>
    <scope>NUCLEOTIDE SEQUENCE</scope>
    <source>
        <strain evidence="4">F60SS</strain>
        <tissue evidence="4">Leaves</tissue>
    </source>
</reference>
<dbReference type="InterPro" id="IPR002885">
    <property type="entry name" value="PPR_rpt"/>
</dbReference>
<comment type="caution">
    <text evidence="4">The sequence shown here is derived from an EMBL/GenBank/DDBJ whole genome shotgun (WGS) entry which is preliminary data.</text>
</comment>
<evidence type="ECO:0000256" key="1">
    <source>
        <dbReference type="ARBA" id="ARBA00022737"/>
    </source>
</evidence>
<feature type="domain" description="PROP1-like PPR" evidence="3">
    <location>
        <begin position="402"/>
        <end position="510"/>
    </location>
</feature>
<name>A0A9Q0F8H6_9ROSI</name>
<organism evidence="4 5">
    <name type="scientific">Turnera subulata</name>
    <dbReference type="NCBI Taxonomy" id="218843"/>
    <lineage>
        <taxon>Eukaryota</taxon>
        <taxon>Viridiplantae</taxon>
        <taxon>Streptophyta</taxon>
        <taxon>Embryophyta</taxon>
        <taxon>Tracheophyta</taxon>
        <taxon>Spermatophyta</taxon>
        <taxon>Magnoliopsida</taxon>
        <taxon>eudicotyledons</taxon>
        <taxon>Gunneridae</taxon>
        <taxon>Pentapetalae</taxon>
        <taxon>rosids</taxon>
        <taxon>fabids</taxon>
        <taxon>Malpighiales</taxon>
        <taxon>Passifloraceae</taxon>
        <taxon>Turnera</taxon>
    </lineage>
</organism>
<feature type="repeat" description="PPR" evidence="2">
    <location>
        <begin position="529"/>
        <end position="563"/>
    </location>
</feature>
<protein>
    <recommendedName>
        <fullName evidence="3">PROP1-like PPR domain-containing protein</fullName>
    </recommendedName>
</protein>
<dbReference type="InterPro" id="IPR011990">
    <property type="entry name" value="TPR-like_helical_dom_sf"/>
</dbReference>
<evidence type="ECO:0000313" key="4">
    <source>
        <dbReference type="EMBL" id="KAJ4826044.1"/>
    </source>
</evidence>
<reference evidence="4" key="2">
    <citation type="journal article" date="2023" name="Plants (Basel)">
        <title>Annotation of the Turnera subulata (Passifloraceae) Draft Genome Reveals the S-Locus Evolved after the Divergence of Turneroideae from Passifloroideae in a Stepwise Manner.</title>
        <authorList>
            <person name="Henning P.M."/>
            <person name="Roalson E.H."/>
            <person name="Mir W."/>
            <person name="McCubbin A.G."/>
            <person name="Shore J.S."/>
        </authorList>
    </citation>
    <scope>NUCLEOTIDE SEQUENCE</scope>
    <source>
        <strain evidence="4">F60SS</strain>
    </source>
</reference>
<dbReference type="OrthoDB" id="185373at2759"/>
<dbReference type="PANTHER" id="PTHR46862">
    <property type="entry name" value="OS07G0661900 PROTEIN"/>
    <property type="match status" value="1"/>
</dbReference>
<feature type="repeat" description="PPR" evidence="2">
    <location>
        <begin position="424"/>
        <end position="458"/>
    </location>
</feature>
<accession>A0A9Q0F8H6</accession>
<feature type="repeat" description="PPR" evidence="2">
    <location>
        <begin position="459"/>
        <end position="493"/>
    </location>
</feature>
<evidence type="ECO:0000259" key="3">
    <source>
        <dbReference type="Pfam" id="PF17177"/>
    </source>
</evidence>
<gene>
    <name evidence="4" type="ORF">Tsubulata_029789</name>
</gene>
<evidence type="ECO:0000313" key="5">
    <source>
        <dbReference type="Proteomes" id="UP001141552"/>
    </source>
</evidence>
<dbReference type="Gene3D" id="1.25.40.10">
    <property type="entry name" value="Tetratricopeptide repeat domain"/>
    <property type="match status" value="2"/>
</dbReference>
<feature type="repeat" description="PPR" evidence="2">
    <location>
        <begin position="389"/>
        <end position="423"/>
    </location>
</feature>
<dbReference type="PANTHER" id="PTHR46862:SF2">
    <property type="entry name" value="OS02G0611400 PROTEIN"/>
    <property type="match status" value="1"/>
</dbReference>
<dbReference type="PROSITE" id="PS51375">
    <property type="entry name" value="PPR"/>
    <property type="match status" value="5"/>
</dbReference>